<feature type="compositionally biased region" description="Basic residues" evidence="1">
    <location>
        <begin position="121"/>
        <end position="137"/>
    </location>
</feature>
<gene>
    <name evidence="2" type="ORF">NRB56_55410</name>
</gene>
<accession>A0A7K0DWP1</accession>
<organism evidence="2 3">
    <name type="scientific">Nocardia aurantia</name>
    <dbReference type="NCBI Taxonomy" id="2585199"/>
    <lineage>
        <taxon>Bacteria</taxon>
        <taxon>Bacillati</taxon>
        <taxon>Actinomycetota</taxon>
        <taxon>Actinomycetes</taxon>
        <taxon>Mycobacteriales</taxon>
        <taxon>Nocardiaceae</taxon>
        <taxon>Nocardia</taxon>
    </lineage>
</organism>
<keyword evidence="3" id="KW-1185">Reference proteome</keyword>
<sequence>MNSARMFDRFDSDRAPVDAIMPRVSELHCTHCGSAGLEAGLVQGTGFEPVVSRWISGIGGRLFEPAERPSYAIDTYRCPVCLHIELFSQPTPLPLGPLDKLERQLDRLGGRLRDRNERERGRSRRLRTPRAGRRILRSARPETGPSEAGPK</sequence>
<evidence type="ECO:0000313" key="3">
    <source>
        <dbReference type="Proteomes" id="UP000431401"/>
    </source>
</evidence>
<proteinExistence type="predicted"/>
<protein>
    <submittedName>
        <fullName evidence="2">Uncharacterized protein</fullName>
    </submittedName>
</protein>
<feature type="region of interest" description="Disordered" evidence="1">
    <location>
        <begin position="106"/>
        <end position="151"/>
    </location>
</feature>
<dbReference type="AlphaFoldDB" id="A0A7K0DWP1"/>
<reference evidence="2 3" key="1">
    <citation type="submission" date="2019-10" db="EMBL/GenBank/DDBJ databases">
        <title>Nocardia macrotermitis sp. nov. and Nocardia aurantia sp. nov., isolated from the gut of fungus growing-termite Macrotermes natalensis.</title>
        <authorList>
            <person name="Benndorf R."/>
            <person name="Schwitalla J."/>
            <person name="Martin K."/>
            <person name="De Beer W."/>
            <person name="Kaster A.-K."/>
            <person name="Vollmers J."/>
            <person name="Poulsen M."/>
            <person name="Beemelmanns C."/>
        </authorList>
    </citation>
    <scope>NUCLEOTIDE SEQUENCE [LARGE SCALE GENOMIC DNA]</scope>
    <source>
        <strain evidence="2 3">RB56</strain>
    </source>
</reference>
<feature type="compositionally biased region" description="Basic and acidic residues" evidence="1">
    <location>
        <begin position="106"/>
        <end position="120"/>
    </location>
</feature>
<dbReference type="EMBL" id="WEGI01000012">
    <property type="protein sequence ID" value="MQY29947.1"/>
    <property type="molecule type" value="Genomic_DNA"/>
</dbReference>
<evidence type="ECO:0000313" key="2">
    <source>
        <dbReference type="EMBL" id="MQY29947.1"/>
    </source>
</evidence>
<evidence type="ECO:0000256" key="1">
    <source>
        <dbReference type="SAM" id="MobiDB-lite"/>
    </source>
</evidence>
<dbReference type="Proteomes" id="UP000431401">
    <property type="component" value="Unassembled WGS sequence"/>
</dbReference>
<name>A0A7K0DWP1_9NOCA</name>
<comment type="caution">
    <text evidence="2">The sequence shown here is derived from an EMBL/GenBank/DDBJ whole genome shotgun (WGS) entry which is preliminary data.</text>
</comment>